<evidence type="ECO:0000313" key="2">
    <source>
        <dbReference type="Proteomes" id="UP000736787"/>
    </source>
</evidence>
<dbReference type="AlphaFoldDB" id="A0A8T1E993"/>
<gene>
    <name evidence="1" type="ORF">PC117_g4952</name>
</gene>
<dbReference type="EMBL" id="RCMK01000083">
    <property type="protein sequence ID" value="KAG2949796.1"/>
    <property type="molecule type" value="Genomic_DNA"/>
</dbReference>
<dbReference type="Proteomes" id="UP000736787">
    <property type="component" value="Unassembled WGS sequence"/>
</dbReference>
<name>A0A8T1E993_9STRA</name>
<protein>
    <submittedName>
        <fullName evidence="1">Uncharacterized protein</fullName>
    </submittedName>
</protein>
<organism evidence="1 2">
    <name type="scientific">Phytophthora cactorum</name>
    <dbReference type="NCBI Taxonomy" id="29920"/>
    <lineage>
        <taxon>Eukaryota</taxon>
        <taxon>Sar</taxon>
        <taxon>Stramenopiles</taxon>
        <taxon>Oomycota</taxon>
        <taxon>Peronosporomycetes</taxon>
        <taxon>Peronosporales</taxon>
        <taxon>Peronosporaceae</taxon>
        <taxon>Phytophthora</taxon>
    </lineage>
</organism>
<proteinExistence type="predicted"/>
<comment type="caution">
    <text evidence="1">The sequence shown here is derived from an EMBL/GenBank/DDBJ whole genome shotgun (WGS) entry which is preliminary data.</text>
</comment>
<evidence type="ECO:0000313" key="1">
    <source>
        <dbReference type="EMBL" id="KAG2949796.1"/>
    </source>
</evidence>
<accession>A0A8T1E993</accession>
<reference evidence="1" key="1">
    <citation type="submission" date="2018-10" db="EMBL/GenBank/DDBJ databases">
        <title>Effector identification in a new, highly contiguous assembly of the strawberry crown rot pathogen Phytophthora cactorum.</title>
        <authorList>
            <person name="Armitage A.D."/>
            <person name="Nellist C.F."/>
            <person name="Bates H."/>
            <person name="Vickerstaff R.J."/>
            <person name="Harrison R.J."/>
        </authorList>
    </citation>
    <scope>NUCLEOTIDE SEQUENCE</scope>
    <source>
        <strain evidence="1">4040</strain>
    </source>
</reference>
<sequence length="41" mass="4429">MSSPSDSPTKMTYRFFLGNFGLLVSKLSLAVQGGNYCGRVV</sequence>